<dbReference type="PANTHER" id="PTHR43747">
    <property type="entry name" value="FAD-BINDING PROTEIN"/>
    <property type="match status" value="1"/>
</dbReference>
<gene>
    <name evidence="3" type="ordered locus">CPS_1022</name>
</gene>
<feature type="binding site" evidence="2">
    <location>
        <begin position="14"/>
        <end position="17"/>
    </location>
    <ligand>
        <name>FAD</name>
        <dbReference type="ChEBI" id="CHEBI:57692"/>
    </ligand>
</feature>
<feature type="binding site" evidence="2">
    <location>
        <position position="195"/>
    </location>
    <ligand>
        <name>FAD</name>
        <dbReference type="ChEBI" id="CHEBI:57692"/>
    </ligand>
</feature>
<evidence type="ECO:0000313" key="4">
    <source>
        <dbReference type="Proteomes" id="UP000000547"/>
    </source>
</evidence>
<feature type="binding site" evidence="2">
    <location>
        <position position="362"/>
    </location>
    <ligand>
        <name>FAD</name>
        <dbReference type="ChEBI" id="CHEBI:57692"/>
    </ligand>
</feature>
<evidence type="ECO:0000313" key="3">
    <source>
        <dbReference type="EMBL" id="AAZ28677.1"/>
    </source>
</evidence>
<dbReference type="AlphaFoldDB" id="Q487J4"/>
<name>Q487J4_COLP3</name>
<evidence type="ECO:0000256" key="1">
    <source>
        <dbReference type="PIRSR" id="PIRSR011396-1"/>
    </source>
</evidence>
<protein>
    <submittedName>
        <fullName evidence="3">Putative tryptophan halogenase</fullName>
    </submittedName>
</protein>
<keyword evidence="2" id="KW-0274">FAD</keyword>
<dbReference type="InterPro" id="IPR036188">
    <property type="entry name" value="FAD/NAD-bd_sf"/>
</dbReference>
<dbReference type="InterPro" id="IPR006905">
    <property type="entry name" value="Flavin_halogenase"/>
</dbReference>
<dbReference type="Pfam" id="PF04820">
    <property type="entry name" value="Trp_halogenase"/>
    <property type="match status" value="1"/>
</dbReference>
<sequence>MMALDNNHILIIGGGTAGWLSAAILAKTLNSKNTDGVKVTLVESPTIPILGVGEGTWPNLRATLHKIGISETDFIRECDATFKQGAEFINWSKTPEPKQSHSYYHPLSTVSHSSYDFNLAPYWLQQDKKTRLPYDRAVASQARVCDEGLAPKQIVMAEYSAAQEYAYHLNANKLAEFLKRHCVEKLGVKFVSANVTNVALDNEDFITHVDTDHESEKKIFADFFVDCSGAKGLIIKETYNTAWQSISDVIFNDTALAVQVPYADRNQKINTHTLATAQEAGWIWDIGLQDRRGVGHVFSSKYISDQKAEQQLIDYLGDDYSDDLTIRKIKLNHGYHKKFWHKNSVAIGMSAGFVEPLEASAIFLFDAAANMLAAQFPRDKAQMKYAEDKFNQQLTMRMQRTVEFIKLHYCISQRRDSQYWIDNCDPISIPDNLKQRLAFWQGQVPTKYDFENAWEPFNLDSYLYVLYGMGFETDVAKVAAKYTETTKAKHLFNNIDKASVLLIDKLPKQRELIEKVIKYGFTQV</sequence>
<dbReference type="Gene3D" id="3.50.50.60">
    <property type="entry name" value="FAD/NAD(P)-binding domain"/>
    <property type="match status" value="1"/>
</dbReference>
<feature type="binding site" evidence="2">
    <location>
        <position position="83"/>
    </location>
    <ligand>
        <name>7-chloro-L-tryptophan</name>
        <dbReference type="ChEBI" id="CHEBI:58713"/>
    </ligand>
</feature>
<dbReference type="STRING" id="167879.CPS_1022"/>
<dbReference type="Proteomes" id="UP000000547">
    <property type="component" value="Chromosome"/>
</dbReference>
<dbReference type="GO" id="GO:0000166">
    <property type="term" value="F:nucleotide binding"/>
    <property type="evidence" value="ECO:0007669"/>
    <property type="project" value="UniProtKB-KW"/>
</dbReference>
<feature type="binding site" evidence="2">
    <location>
        <position position="358"/>
    </location>
    <ligand>
        <name>L-tryptophan</name>
        <dbReference type="ChEBI" id="CHEBI:57912"/>
    </ligand>
</feature>
<dbReference type="PANTHER" id="PTHR43747:SF4">
    <property type="entry name" value="FLAVIN-DEPENDENT TRYPTOPHAN HALOGENASE"/>
    <property type="match status" value="1"/>
</dbReference>
<organism evidence="3 4">
    <name type="scientific">Colwellia psychrerythraea (strain 34H / ATCC BAA-681)</name>
    <name type="common">Vibrio psychroerythus</name>
    <dbReference type="NCBI Taxonomy" id="167879"/>
    <lineage>
        <taxon>Bacteria</taxon>
        <taxon>Pseudomonadati</taxon>
        <taxon>Pseudomonadota</taxon>
        <taxon>Gammaproteobacteria</taxon>
        <taxon>Alteromonadales</taxon>
        <taxon>Colwelliaceae</taxon>
        <taxon>Colwellia</taxon>
    </lineage>
</organism>
<keyword evidence="2" id="KW-0547">Nucleotide-binding</keyword>
<proteinExistence type="predicted"/>
<dbReference type="PIRSF" id="PIRSF011396">
    <property type="entry name" value="Trp_halogenase"/>
    <property type="match status" value="1"/>
</dbReference>
<dbReference type="InterPro" id="IPR033856">
    <property type="entry name" value="Trp_halogen"/>
</dbReference>
<evidence type="ECO:0000256" key="2">
    <source>
        <dbReference type="PIRSR" id="PIRSR011396-2"/>
    </source>
</evidence>
<feature type="active site" evidence="1">
    <location>
        <position position="83"/>
    </location>
</feature>
<reference evidence="3" key="1">
    <citation type="journal article" date="2005" name="Proc. Natl. Acad. Sci. U.S.A.">
        <title>The psychrophilic lifestyle as revealed by the genome sequence of Colwellia psychrerythraea 34H through genomic and proteomic analyses.</title>
        <authorList>
            <person name="Methe B.A."/>
            <person name="Nelson K.E."/>
            <person name="Deming J.W."/>
            <person name="Momen B."/>
            <person name="Melamud E."/>
            <person name="Zhang X."/>
            <person name="Moult J."/>
            <person name="Madupu R."/>
            <person name="Nelson W.C."/>
            <person name="Dodson R.J."/>
            <person name="Brinkac L.M."/>
            <person name="Daugherty S.C."/>
            <person name="Durkin A.S."/>
            <person name="DeBoy R.T."/>
            <person name="Kolonay J.F."/>
            <person name="Sullivan S.A."/>
            <person name="Zhou L."/>
            <person name="Davidsen T.M."/>
            <person name="Wu M."/>
            <person name="Huston A.L."/>
            <person name="Lewis M."/>
            <person name="Weaver B."/>
            <person name="Weidman J.F."/>
            <person name="Khouri H."/>
            <person name="Utterback T.R."/>
            <person name="Feldblyum T.V."/>
            <person name="Fraser C.M."/>
        </authorList>
    </citation>
    <scope>NUCLEOTIDE SEQUENCE [LARGE SCALE GENOMIC DNA]</scope>
    <source>
        <strain evidence="3">34H</strain>
    </source>
</reference>
<dbReference type="InterPro" id="IPR050816">
    <property type="entry name" value="Flavin-dep_Halogenase_NPB"/>
</dbReference>
<keyword evidence="2" id="KW-0285">Flavoprotein</keyword>
<dbReference type="HOGENOM" id="CLU_022247_0_0_6"/>
<dbReference type="SUPFAM" id="SSF51905">
    <property type="entry name" value="FAD/NAD(P)-binding domain"/>
    <property type="match status" value="1"/>
</dbReference>
<dbReference type="GO" id="GO:0004497">
    <property type="term" value="F:monooxygenase activity"/>
    <property type="evidence" value="ECO:0007669"/>
    <property type="project" value="InterPro"/>
</dbReference>
<accession>Q487J4</accession>
<dbReference type="KEGG" id="cps:CPS_1022"/>
<dbReference type="EMBL" id="CP000083">
    <property type="protein sequence ID" value="AAZ28677.1"/>
    <property type="molecule type" value="Genomic_DNA"/>
</dbReference>